<dbReference type="PROSITE" id="PS51257">
    <property type="entry name" value="PROKAR_LIPOPROTEIN"/>
    <property type="match status" value="1"/>
</dbReference>
<dbReference type="eggNOG" id="arCOG04977">
    <property type="taxonomic scope" value="Archaea"/>
</dbReference>
<dbReference type="AlphaFoldDB" id="Q46DW6"/>
<organism evidence="1">
    <name type="scientific">Methanosarcina barkeri (strain Fusaro / DSM 804)</name>
    <dbReference type="NCBI Taxonomy" id="269797"/>
    <lineage>
        <taxon>Archaea</taxon>
        <taxon>Methanobacteriati</taxon>
        <taxon>Methanobacteriota</taxon>
        <taxon>Stenosarchaea group</taxon>
        <taxon>Methanomicrobia</taxon>
        <taxon>Methanosarcinales</taxon>
        <taxon>Methanosarcinaceae</taxon>
        <taxon>Methanosarcina</taxon>
    </lineage>
</organism>
<dbReference type="KEGG" id="mba:Mbar_A0954"/>
<dbReference type="EMBL" id="CP000099">
    <property type="protein sequence ID" value="AAZ69926.1"/>
    <property type="molecule type" value="Genomic_DNA"/>
</dbReference>
<dbReference type="STRING" id="269797.Mbar_A0954"/>
<sequence length="160" mass="17723">MKLKIKTKALFIFVILVTLAGIGCTSSPNDNNTVSDINESSSESPDATWLKSAIYWLPVITDDLKPIVAAVDAGNISDVNSSKLMSDTQAAIEESDQYEVSSNLQFAKIEYDLSMKAFNGAAQVIALEDMENTTKYLTEGFTHIQRYNEHINSFNEQMKN</sequence>
<proteinExistence type="predicted"/>
<evidence type="ECO:0000313" key="1">
    <source>
        <dbReference type="EMBL" id="AAZ69926.1"/>
    </source>
</evidence>
<accession>Q46DW6</accession>
<reference evidence="1" key="1">
    <citation type="submission" date="2006-06" db="EMBL/GenBank/DDBJ databases">
        <title>Complete sequence of chromosome 1 of Methanosarcina barkeri str. fusaro.</title>
        <authorList>
            <person name="Copeland A."/>
            <person name="Lucas S."/>
            <person name="Lapidus A."/>
            <person name="Barry K."/>
            <person name="Detter J.C."/>
            <person name="Glavina T."/>
            <person name="Hammon N."/>
            <person name="Israni S."/>
            <person name="Pitluck S."/>
            <person name="Goodwin L.A."/>
            <person name="Saunders E.H."/>
            <person name="Schmutz J."/>
            <person name="Larimer F."/>
            <person name="Land M."/>
            <person name="Anderson I."/>
            <person name="Richardson P."/>
        </authorList>
    </citation>
    <scope>NUCLEOTIDE SEQUENCE</scope>
    <source>
        <strain evidence="1">Fusaro</strain>
    </source>
</reference>
<name>Q46DW6_METBF</name>
<dbReference type="PaxDb" id="269797-Mbar_A0954"/>
<evidence type="ECO:0008006" key="2">
    <source>
        <dbReference type="Google" id="ProtNLM"/>
    </source>
</evidence>
<protein>
    <recommendedName>
        <fullName evidence="2">Lipoprotein</fullName>
    </recommendedName>
</protein>
<dbReference type="HOGENOM" id="CLU_1567136_0_0_2"/>
<gene>
    <name evidence="1" type="ordered locus">Mbar_A0954</name>
</gene>